<organism evidence="2 3">
    <name type="scientific">Linnemannia gamsii</name>
    <dbReference type="NCBI Taxonomy" id="64522"/>
    <lineage>
        <taxon>Eukaryota</taxon>
        <taxon>Fungi</taxon>
        <taxon>Fungi incertae sedis</taxon>
        <taxon>Mucoromycota</taxon>
        <taxon>Mortierellomycotina</taxon>
        <taxon>Mortierellomycetes</taxon>
        <taxon>Mortierellales</taxon>
        <taxon>Mortierellaceae</taxon>
        <taxon>Linnemannia</taxon>
    </lineage>
</organism>
<feature type="region of interest" description="Disordered" evidence="1">
    <location>
        <begin position="1"/>
        <end position="136"/>
    </location>
</feature>
<feature type="compositionally biased region" description="Low complexity" evidence="1">
    <location>
        <begin position="78"/>
        <end position="89"/>
    </location>
</feature>
<comment type="caution">
    <text evidence="2">The sequence shown here is derived from an EMBL/GenBank/DDBJ whole genome shotgun (WGS) entry which is preliminary data.</text>
</comment>
<name>A0A9P6UEW5_9FUNG</name>
<dbReference type="OrthoDB" id="690068at2759"/>
<feature type="compositionally biased region" description="Low complexity" evidence="1">
    <location>
        <begin position="1"/>
        <end position="19"/>
    </location>
</feature>
<feature type="compositionally biased region" description="Low complexity" evidence="1">
    <location>
        <begin position="42"/>
        <end position="52"/>
    </location>
</feature>
<evidence type="ECO:0000256" key="1">
    <source>
        <dbReference type="SAM" id="MobiDB-lite"/>
    </source>
</evidence>
<accession>A0A9P6UEW5</accession>
<sequence length="228" mass="24297">MNQNMSSLFPSSSASSINSLGNTPTTGTAGGLGRNGLGSKRNSSSNANSSNNQSVKQEAGSPDFMASEMDFGEHRNMLSPGSSSPLNSPRNDFDSPDDFNHPGTGTLSHAKPLPMNIQNQHSYGDSPGNGSLYSPVESDFFPEGDFSLPNSSRALDMKFGRHMSLPSANPFHSMSMPVPRSDWFGTTDGGHLIGSSFENQTGLQFPQGEMNGMMTSLFEEDGDQNSIE</sequence>
<dbReference type="EMBL" id="JAAAIN010002684">
    <property type="protein sequence ID" value="KAG0290990.1"/>
    <property type="molecule type" value="Genomic_DNA"/>
</dbReference>
<gene>
    <name evidence="2" type="ORF">BGZ97_006019</name>
</gene>
<reference evidence="2" key="1">
    <citation type="journal article" date="2020" name="Fungal Divers.">
        <title>Resolving the Mortierellaceae phylogeny through synthesis of multi-gene phylogenetics and phylogenomics.</title>
        <authorList>
            <person name="Vandepol N."/>
            <person name="Liber J."/>
            <person name="Desiro A."/>
            <person name="Na H."/>
            <person name="Kennedy M."/>
            <person name="Barry K."/>
            <person name="Grigoriev I.V."/>
            <person name="Miller A.N."/>
            <person name="O'Donnell K."/>
            <person name="Stajich J.E."/>
            <person name="Bonito G."/>
        </authorList>
    </citation>
    <scope>NUCLEOTIDE SEQUENCE</scope>
    <source>
        <strain evidence="2">NVP60</strain>
    </source>
</reference>
<dbReference type="Proteomes" id="UP000823405">
    <property type="component" value="Unassembled WGS sequence"/>
</dbReference>
<proteinExistence type="predicted"/>
<dbReference type="AlphaFoldDB" id="A0A9P6UEW5"/>
<evidence type="ECO:0000313" key="3">
    <source>
        <dbReference type="Proteomes" id="UP000823405"/>
    </source>
</evidence>
<evidence type="ECO:0000313" key="2">
    <source>
        <dbReference type="EMBL" id="KAG0290990.1"/>
    </source>
</evidence>
<keyword evidence="3" id="KW-1185">Reference proteome</keyword>
<protein>
    <submittedName>
        <fullName evidence="2">Uncharacterized protein</fullName>
    </submittedName>
</protein>
<feature type="compositionally biased region" description="Polar residues" evidence="1">
    <location>
        <begin position="116"/>
        <end position="132"/>
    </location>
</feature>